<evidence type="ECO:0000259" key="4">
    <source>
        <dbReference type="SMART" id="SM00329"/>
    </source>
</evidence>
<dbReference type="EMBL" id="KZ269997">
    <property type="protein sequence ID" value="OZC09136.1"/>
    <property type="molecule type" value="Genomic_DNA"/>
</dbReference>
<gene>
    <name evidence="5" type="ORF">X798_03883</name>
</gene>
<dbReference type="InterPro" id="IPR017943">
    <property type="entry name" value="Bactericidal_perm-incr_a/b_dom"/>
</dbReference>
<dbReference type="Gene3D" id="3.15.10.10">
    <property type="entry name" value="Bactericidal permeability-increasing protein, domain 1"/>
    <property type="match status" value="1"/>
</dbReference>
<dbReference type="InterPro" id="IPR032942">
    <property type="entry name" value="BPI/LBP/Plunc"/>
</dbReference>
<dbReference type="OrthoDB" id="10255543at2759"/>
<dbReference type="Gene3D" id="3.15.20.10">
    <property type="entry name" value="Bactericidal permeability-increasing protein, domain 2"/>
    <property type="match status" value="1"/>
</dbReference>
<evidence type="ECO:0000256" key="1">
    <source>
        <dbReference type="ARBA" id="ARBA00007292"/>
    </source>
</evidence>
<dbReference type="Proteomes" id="UP000242913">
    <property type="component" value="Unassembled WGS sequence"/>
</dbReference>
<dbReference type="PANTHER" id="PTHR10504:SF143">
    <property type="entry name" value="BPI2 DOMAIN-CONTAINING PROTEIN"/>
    <property type="match status" value="1"/>
</dbReference>
<dbReference type="SMART" id="SM00329">
    <property type="entry name" value="BPI2"/>
    <property type="match status" value="1"/>
</dbReference>
<dbReference type="AlphaFoldDB" id="A0A238BW51"/>
<organism evidence="5 6">
    <name type="scientific">Onchocerca flexuosa</name>
    <dbReference type="NCBI Taxonomy" id="387005"/>
    <lineage>
        <taxon>Eukaryota</taxon>
        <taxon>Metazoa</taxon>
        <taxon>Ecdysozoa</taxon>
        <taxon>Nematoda</taxon>
        <taxon>Chromadorea</taxon>
        <taxon>Rhabditida</taxon>
        <taxon>Spirurina</taxon>
        <taxon>Spiruromorpha</taxon>
        <taxon>Filarioidea</taxon>
        <taxon>Onchocercidae</taxon>
        <taxon>Onchocerca</taxon>
    </lineage>
</organism>
<keyword evidence="2" id="KW-1015">Disulfide bond</keyword>
<proteinExistence type="inferred from homology"/>
<dbReference type="SMART" id="SM00328">
    <property type="entry name" value="BPI1"/>
    <property type="match status" value="1"/>
</dbReference>
<accession>A0A238BW51</accession>
<evidence type="ECO:0000256" key="2">
    <source>
        <dbReference type="ARBA" id="ARBA00023157"/>
    </source>
</evidence>
<dbReference type="GO" id="GO:0008289">
    <property type="term" value="F:lipid binding"/>
    <property type="evidence" value="ECO:0007669"/>
    <property type="project" value="InterPro"/>
</dbReference>
<dbReference type="InterPro" id="IPR001124">
    <property type="entry name" value="Lipid-bd_serum_glycop_C"/>
</dbReference>
<dbReference type="GO" id="GO:0005615">
    <property type="term" value="C:extracellular space"/>
    <property type="evidence" value="ECO:0007669"/>
    <property type="project" value="TreeGrafter"/>
</dbReference>
<dbReference type="InterPro" id="IPR017942">
    <property type="entry name" value="Lipid-bd_serum_glycop_N"/>
</dbReference>
<feature type="non-terminal residue" evidence="5">
    <location>
        <position position="1"/>
    </location>
</feature>
<sequence length="526" mass="59107">NYLTTSSAVRIRVLPRAITYLNNVGAEILNEQLPRLSIPNVKQRINNNQGYILFSRIHVSRYKQASEQTIFASAPNKITWIMKNLNMGLIGNLSGEINILLPIKLEGQAEVLAYGVNFHLESALERSKTGAARVSTIFCRTIIRIMNIEQGISEQIRSLIQALICKEVTQFINEDFNEKLSQTQTKTSLDEAVQINTLGAFIGLPDTKELMNNFHAFNISIGFPLFKQLVSRIYIDFRLSEDPLCYKNTVEIANLGEISAIGDSTKKTPFSAAPMFWPKKTVQDEMIQILLSDYIANALLYQAFSEHLLQFAVDDQTISSLGPILRTSCTSGFCFADLIPQLAEQYPNSKVRLVFTPTRAPTVLFQAKQGGLLTININGLVFIYIVESNGKSHQAATFTLDIVANVRIRIENNKLLGKTTVDSFRLKNKFGNINISDDELSDIAILSSEMLQRSVNNFLHEGFPIPIPKVLRINITELRILDRSIFISADFELDRRRIRTLAVEAFAQTEFFPRNVFSGSARVRGS</sequence>
<protein>
    <submittedName>
        <fullName evidence="5">LBP / BPI / CETP family protein</fullName>
    </submittedName>
</protein>
<dbReference type="Pfam" id="PF02886">
    <property type="entry name" value="LBP_BPI_CETP_C"/>
    <property type="match status" value="1"/>
</dbReference>
<reference evidence="5 6" key="1">
    <citation type="submission" date="2015-12" db="EMBL/GenBank/DDBJ databases">
        <title>Draft genome of the nematode, Onchocerca flexuosa.</title>
        <authorList>
            <person name="Mitreva M."/>
        </authorList>
    </citation>
    <scope>NUCLEOTIDE SEQUENCE [LARGE SCALE GENOMIC DNA]</scope>
    <source>
        <strain evidence="5">Red Deer</strain>
    </source>
</reference>
<evidence type="ECO:0000313" key="5">
    <source>
        <dbReference type="EMBL" id="OZC09136.1"/>
    </source>
</evidence>
<name>A0A238BW51_9BILA</name>
<comment type="similarity">
    <text evidence="1">Belongs to the BPI/LBP/Plunc superfamily. BPI/LBP family.</text>
</comment>
<evidence type="ECO:0000313" key="6">
    <source>
        <dbReference type="Proteomes" id="UP000242913"/>
    </source>
</evidence>
<keyword evidence="6" id="KW-1185">Reference proteome</keyword>
<dbReference type="PANTHER" id="PTHR10504">
    <property type="entry name" value="BACTERICIDAL PERMEABILITY-INCREASING BPI PROTEIN-RELATED"/>
    <property type="match status" value="1"/>
</dbReference>
<evidence type="ECO:0000259" key="3">
    <source>
        <dbReference type="SMART" id="SM00328"/>
    </source>
</evidence>
<dbReference type="SUPFAM" id="SSF55394">
    <property type="entry name" value="Bactericidal permeability-increasing protein, BPI"/>
    <property type="match status" value="2"/>
</dbReference>
<feature type="domain" description="Lipid-binding serum glycoprotein C-terminal" evidence="4">
    <location>
        <begin position="281"/>
        <end position="489"/>
    </location>
</feature>
<feature type="domain" description="Lipid-binding serum glycoprotein N-terminal" evidence="3">
    <location>
        <begin position="12"/>
        <end position="238"/>
    </location>
</feature>